<feature type="region of interest" description="Disordered" evidence="1">
    <location>
        <begin position="51"/>
        <end position="89"/>
    </location>
</feature>
<feature type="region of interest" description="Disordered" evidence="1">
    <location>
        <begin position="170"/>
        <end position="202"/>
    </location>
</feature>
<evidence type="ECO:0000313" key="2">
    <source>
        <dbReference type="EMBL" id="CAH8388605.1"/>
    </source>
</evidence>
<dbReference type="Proteomes" id="UP001642260">
    <property type="component" value="Unassembled WGS sequence"/>
</dbReference>
<dbReference type="EMBL" id="CAKOAT010808486">
    <property type="protein sequence ID" value="CAH8388605.1"/>
    <property type="molecule type" value="Genomic_DNA"/>
</dbReference>
<keyword evidence="3" id="KW-1185">Reference proteome</keyword>
<comment type="caution">
    <text evidence="2">The sequence shown here is derived from an EMBL/GenBank/DDBJ whole genome shotgun (WGS) entry which is preliminary data.</text>
</comment>
<proteinExistence type="predicted"/>
<protein>
    <submittedName>
        <fullName evidence="2">Uncharacterized protein</fullName>
    </submittedName>
</protein>
<sequence length="202" mass="23060">MRLRGEGWHELSHGYRRLWIHMITLQLLMCRMFLILQTIDPRSRYIRQNKGDMSIDGQRGSPVTHRSSKHNNKEEPSYVHPKTRSGSTIVSPLRSSHVMEINVTKRVKGATRALTFSPNSLQVDINGMEGDQMIGTLNDMETTMDMDDEKLDYGDQDDDLLGEELLALQEKEQKGKESRAYSGASSGLTRRDKRSLHTRGTD</sequence>
<name>A0ABC8LYW2_ERUVS</name>
<accession>A0ABC8LYW2</accession>
<evidence type="ECO:0000256" key="1">
    <source>
        <dbReference type="SAM" id="MobiDB-lite"/>
    </source>
</evidence>
<dbReference type="AlphaFoldDB" id="A0ABC8LYW2"/>
<evidence type="ECO:0000313" key="3">
    <source>
        <dbReference type="Proteomes" id="UP001642260"/>
    </source>
</evidence>
<feature type="compositionally biased region" description="Basic and acidic residues" evidence="1">
    <location>
        <begin position="170"/>
        <end position="179"/>
    </location>
</feature>
<organism evidence="2 3">
    <name type="scientific">Eruca vesicaria subsp. sativa</name>
    <name type="common">Garden rocket</name>
    <name type="synonym">Eruca sativa</name>
    <dbReference type="NCBI Taxonomy" id="29727"/>
    <lineage>
        <taxon>Eukaryota</taxon>
        <taxon>Viridiplantae</taxon>
        <taxon>Streptophyta</taxon>
        <taxon>Embryophyta</taxon>
        <taxon>Tracheophyta</taxon>
        <taxon>Spermatophyta</taxon>
        <taxon>Magnoliopsida</taxon>
        <taxon>eudicotyledons</taxon>
        <taxon>Gunneridae</taxon>
        <taxon>Pentapetalae</taxon>
        <taxon>rosids</taxon>
        <taxon>malvids</taxon>
        <taxon>Brassicales</taxon>
        <taxon>Brassicaceae</taxon>
        <taxon>Brassiceae</taxon>
        <taxon>Eruca</taxon>
    </lineage>
</organism>
<feature type="compositionally biased region" description="Basic residues" evidence="1">
    <location>
        <begin position="191"/>
        <end position="202"/>
    </location>
</feature>
<gene>
    <name evidence="2" type="ORF">ERUC_LOCUS41088</name>
</gene>
<reference evidence="2 3" key="1">
    <citation type="submission" date="2022-03" db="EMBL/GenBank/DDBJ databases">
        <authorList>
            <person name="Macdonald S."/>
            <person name="Ahmed S."/>
            <person name="Newling K."/>
        </authorList>
    </citation>
    <scope>NUCLEOTIDE SEQUENCE [LARGE SCALE GENOMIC DNA]</scope>
</reference>